<dbReference type="RefSeq" id="WP_189570317.1">
    <property type="nucleotide sequence ID" value="NZ_BMXU01000001.1"/>
</dbReference>
<dbReference type="Pfam" id="PF10988">
    <property type="entry name" value="DUF2807"/>
    <property type="match status" value="2"/>
</dbReference>
<keyword evidence="4" id="KW-1185">Reference proteome</keyword>
<dbReference type="InterPro" id="IPR021255">
    <property type="entry name" value="DUF2807"/>
</dbReference>
<evidence type="ECO:0000313" key="3">
    <source>
        <dbReference type="EMBL" id="MFC3302237.1"/>
    </source>
</evidence>
<dbReference type="Proteomes" id="UP001595607">
    <property type="component" value="Unassembled WGS sequence"/>
</dbReference>
<feature type="domain" description="Putative auto-transporter adhesin head GIN" evidence="2">
    <location>
        <begin position="255"/>
        <end position="333"/>
    </location>
</feature>
<name>A0ABV7MBS4_9PROT</name>
<accession>A0ABV7MBS4</accession>
<reference evidence="4" key="1">
    <citation type="journal article" date="2019" name="Int. J. Syst. Evol. Microbiol.">
        <title>The Global Catalogue of Microorganisms (GCM) 10K type strain sequencing project: providing services to taxonomists for standard genome sequencing and annotation.</title>
        <authorList>
            <consortium name="The Broad Institute Genomics Platform"/>
            <consortium name="The Broad Institute Genome Sequencing Center for Infectious Disease"/>
            <person name="Wu L."/>
            <person name="Ma J."/>
        </authorList>
    </citation>
    <scope>NUCLEOTIDE SEQUENCE [LARGE SCALE GENOMIC DNA]</scope>
    <source>
        <strain evidence="4">KCTC 22245</strain>
    </source>
</reference>
<feature type="signal peptide" evidence="1">
    <location>
        <begin position="1"/>
        <end position="20"/>
    </location>
</feature>
<proteinExistence type="predicted"/>
<keyword evidence="1" id="KW-0732">Signal</keyword>
<evidence type="ECO:0000256" key="1">
    <source>
        <dbReference type="SAM" id="SignalP"/>
    </source>
</evidence>
<feature type="chain" id="PRO_5046437908" evidence="1">
    <location>
        <begin position="21"/>
        <end position="356"/>
    </location>
</feature>
<feature type="domain" description="Putative auto-transporter adhesin head GIN" evidence="2">
    <location>
        <begin position="160"/>
        <end position="247"/>
    </location>
</feature>
<dbReference type="Gene3D" id="2.160.20.120">
    <property type="match status" value="2"/>
</dbReference>
<evidence type="ECO:0000313" key="4">
    <source>
        <dbReference type="Proteomes" id="UP001595607"/>
    </source>
</evidence>
<dbReference type="EMBL" id="JBHRVA010000002">
    <property type="protein sequence ID" value="MFC3302237.1"/>
    <property type="molecule type" value="Genomic_DNA"/>
</dbReference>
<sequence length="356" mass="37094">MRMISTGILASIAFTGFAHAQSFSGADTIVIEDFFGTVELELSGGGAITVARSGANADELTISGGDTAVIRGDREIDHQRWWRAYRKERGDWRGRRARDEDPAFDKLLEDRPKLIISAPAGTDIEIRDSAIKLIAEGDAGDVEINENVHLLVKLGDIESGHLGVHGSGYMEVGNVAGELDAGVHGSGDLIAGNIGSGEVNVHGSGDLEVKNVAGDLDASVHGSGDIEVERVAGAVDASVHGSGDLVIGRVGRGLEASVHGSGDLEVGQVTGGDIEVSIHGSGDLEIDGGSVRQLRAAVRGSGEFEFDGTAESARLRSMGSGGIRVAKVSGEIDADGKNIRVAGKKVGDRDRDRWDD</sequence>
<gene>
    <name evidence="3" type="ORF">ACFONP_05770</name>
</gene>
<organism evidence="3 4">
    <name type="scientific">Parvularcula lutaonensis</name>
    <dbReference type="NCBI Taxonomy" id="491923"/>
    <lineage>
        <taxon>Bacteria</taxon>
        <taxon>Pseudomonadati</taxon>
        <taxon>Pseudomonadota</taxon>
        <taxon>Alphaproteobacteria</taxon>
        <taxon>Parvularculales</taxon>
        <taxon>Parvularculaceae</taxon>
        <taxon>Parvularcula</taxon>
    </lineage>
</organism>
<comment type="caution">
    <text evidence="3">The sequence shown here is derived from an EMBL/GenBank/DDBJ whole genome shotgun (WGS) entry which is preliminary data.</text>
</comment>
<protein>
    <submittedName>
        <fullName evidence="3">GIN domain-containing protein</fullName>
    </submittedName>
</protein>
<evidence type="ECO:0000259" key="2">
    <source>
        <dbReference type="Pfam" id="PF10988"/>
    </source>
</evidence>